<comment type="similarity">
    <text evidence="2">Belongs to the class-II aminoacyl-tRNA synthetase family.</text>
</comment>
<dbReference type="PANTHER" id="PTHR10745">
    <property type="entry name" value="GLYCYL-TRNA SYNTHETASE/DNA POLYMERASE SUBUNIT GAMMA-2"/>
    <property type="match status" value="1"/>
</dbReference>
<evidence type="ECO:0000256" key="3">
    <source>
        <dbReference type="ARBA" id="ARBA00012829"/>
    </source>
</evidence>
<dbReference type="CDD" id="cd00858">
    <property type="entry name" value="GlyRS_anticodon"/>
    <property type="match status" value="1"/>
</dbReference>
<evidence type="ECO:0000256" key="5">
    <source>
        <dbReference type="ARBA" id="ARBA00022598"/>
    </source>
</evidence>
<comment type="caution">
    <text evidence="13">The sequence shown here is derived from an EMBL/GenBank/DDBJ whole genome shotgun (WGS) entry which is preliminary data.</text>
</comment>
<dbReference type="Proteomes" id="UP000289691">
    <property type="component" value="Unassembled WGS sequence"/>
</dbReference>
<dbReference type="OrthoDB" id="6113at2157"/>
<evidence type="ECO:0000256" key="4">
    <source>
        <dbReference type="ARBA" id="ARBA00022490"/>
    </source>
</evidence>
<dbReference type="InterPro" id="IPR002314">
    <property type="entry name" value="aa-tRNA-synt_IIb"/>
</dbReference>
<evidence type="ECO:0000256" key="2">
    <source>
        <dbReference type="ARBA" id="ARBA00008226"/>
    </source>
</evidence>
<dbReference type="GO" id="GO:0004820">
    <property type="term" value="F:glycine-tRNA ligase activity"/>
    <property type="evidence" value="ECO:0007669"/>
    <property type="project" value="UniProtKB-EC"/>
</dbReference>
<dbReference type="GO" id="GO:0044281">
    <property type="term" value="P:small molecule metabolic process"/>
    <property type="evidence" value="ECO:0007669"/>
    <property type="project" value="UniProtKB-ARBA"/>
</dbReference>
<keyword evidence="8" id="KW-0648">Protein biosynthesis</keyword>
<dbReference type="EC" id="6.1.1.14" evidence="3"/>
<gene>
    <name evidence="13" type="primary">glyS</name>
    <name evidence="13" type="ORF">EAF64_07680</name>
</gene>
<dbReference type="NCBIfam" id="TIGR00389">
    <property type="entry name" value="glyS_dimeric"/>
    <property type="match status" value="1"/>
</dbReference>
<keyword evidence="5 13" id="KW-0436">Ligase</keyword>
<dbReference type="InterPro" id="IPR006195">
    <property type="entry name" value="aa-tRNA-synth_II"/>
</dbReference>
<evidence type="ECO:0000256" key="9">
    <source>
        <dbReference type="ARBA" id="ARBA00023146"/>
    </source>
</evidence>
<dbReference type="Gene3D" id="3.30.40.230">
    <property type="match status" value="1"/>
</dbReference>
<feature type="region of interest" description="Disordered" evidence="11">
    <location>
        <begin position="459"/>
        <end position="514"/>
    </location>
</feature>
<dbReference type="EMBL" id="RDFA01000002">
    <property type="protein sequence ID" value="RXK50423.1"/>
    <property type="molecule type" value="Genomic_DNA"/>
</dbReference>
<evidence type="ECO:0000256" key="1">
    <source>
        <dbReference type="ARBA" id="ARBA00004496"/>
    </source>
</evidence>
<dbReference type="FunFam" id="3.30.40.230:FF:000005">
    <property type="entry name" value="Glycine--tRNA ligase"/>
    <property type="match status" value="1"/>
</dbReference>
<sequence>MTDDTATDRLTELAKRRGFFFQSSEAYGGVSGFYVYGPEGATLKENLEDAWRDRFVRREGHMEIEAPNVMPEPVFEASGHLDGFDDMIVECPECGASHRADHIVEDNTDIEEAESIAIAEIEEIIAENDLVCPSCGTDLAGEPVDDFNLMFETNIGPGSSSPGYLRPETAQGIFVEFPRLKEYARGQLPFGVAQIGAAYRNEISPRKGLVRLREFAQAELEHFVDPETDEPDLESVEDVEVTLYSEARQDDDDGAPVEMTVGEAVEEGVVGSDWVGYYLGVAQGWYERIGVDMDRFRFRQHRSGELAHYAADCWDAEAEIGGDWIEITGFAYRGDYDLTKHGEYADDDFTIFRQYDDPITVERATVEPDMSYLGPEFGGDAAAVGDALEALAERDRSAFEDDEVTVDVDGAEYTVPVEKTGFAVEEVTEAGEHVTPHVVEPSFGVDRLVYTVLAHSLTQDDAGEGSEASASDTSGDSEARSASDHSSGQSPREEAASSDDEDDERTVLTLPPELAPTTVAVFPLMDKDGLGERAGEIAERLRRAGFEVAEDASGSIGRRYRRQDEVGTPYCVTVDYDTLEDGTVTIRDRDTTAQARVPVDELAGVVADLRAGETTVGAL</sequence>
<keyword evidence="14" id="KW-1185">Reference proteome</keyword>
<dbReference type="AlphaFoldDB" id="A0A498L0R7"/>
<keyword evidence="6" id="KW-0547">Nucleotide-binding</keyword>
<comment type="subcellular location">
    <subcellularLocation>
        <location evidence="1">Cytoplasm</location>
    </subcellularLocation>
</comment>
<dbReference type="Pfam" id="PF00587">
    <property type="entry name" value="tRNA-synt_2b"/>
    <property type="match status" value="1"/>
</dbReference>
<dbReference type="GO" id="GO:0006426">
    <property type="term" value="P:glycyl-tRNA aminoacylation"/>
    <property type="evidence" value="ECO:0007669"/>
    <property type="project" value="InterPro"/>
</dbReference>
<dbReference type="GO" id="GO:0005524">
    <property type="term" value="F:ATP binding"/>
    <property type="evidence" value="ECO:0007669"/>
    <property type="project" value="UniProtKB-KW"/>
</dbReference>
<evidence type="ECO:0000259" key="12">
    <source>
        <dbReference type="PROSITE" id="PS50862"/>
    </source>
</evidence>
<dbReference type="GO" id="GO:0005737">
    <property type="term" value="C:cytoplasm"/>
    <property type="evidence" value="ECO:0007669"/>
    <property type="project" value="UniProtKB-SubCell"/>
</dbReference>
<dbReference type="Gene3D" id="3.40.50.800">
    <property type="entry name" value="Anticodon-binding domain"/>
    <property type="match status" value="1"/>
</dbReference>
<dbReference type="PROSITE" id="PS50862">
    <property type="entry name" value="AA_TRNA_LIGASE_II"/>
    <property type="match status" value="1"/>
</dbReference>
<reference evidence="13 14" key="1">
    <citation type="submission" date="2019-01" db="EMBL/GenBank/DDBJ databases">
        <title>Halorientalis sp. F13-25 a new haloarchaeum isolated from hypersaline water.</title>
        <authorList>
            <person name="Ana D.-V."/>
            <person name="Cristina S.-P."/>
            <person name="Antonio V."/>
        </authorList>
    </citation>
    <scope>NUCLEOTIDE SEQUENCE [LARGE SCALE GENOMIC DNA]</scope>
    <source>
        <strain evidence="13 14">F13-25</strain>
    </source>
</reference>
<dbReference type="InterPro" id="IPR027031">
    <property type="entry name" value="Gly-tRNA_synthase/POLG2"/>
</dbReference>
<dbReference type="InterPro" id="IPR033731">
    <property type="entry name" value="GlyRS-like_core"/>
</dbReference>
<dbReference type="FunFam" id="3.40.50.800:FF:000002">
    <property type="entry name" value="Glycine--tRNA ligase"/>
    <property type="match status" value="1"/>
</dbReference>
<evidence type="ECO:0000313" key="14">
    <source>
        <dbReference type="Proteomes" id="UP000289691"/>
    </source>
</evidence>
<dbReference type="InterPro" id="IPR045864">
    <property type="entry name" value="aa-tRNA-synth_II/BPL/LPL"/>
</dbReference>
<protein>
    <recommendedName>
        <fullName evidence="3">glycine--tRNA ligase</fullName>
        <ecNumber evidence="3">6.1.1.14</ecNumber>
    </recommendedName>
    <alternativeName>
        <fullName evidence="10">Diadenosine tetraphosphate synthetase</fullName>
    </alternativeName>
</protein>
<evidence type="ECO:0000256" key="10">
    <source>
        <dbReference type="ARBA" id="ARBA00030057"/>
    </source>
</evidence>
<keyword evidence="9" id="KW-0030">Aminoacyl-tRNA synthetase</keyword>
<evidence type="ECO:0000256" key="8">
    <source>
        <dbReference type="ARBA" id="ARBA00022917"/>
    </source>
</evidence>
<evidence type="ECO:0000256" key="11">
    <source>
        <dbReference type="SAM" id="MobiDB-lite"/>
    </source>
</evidence>
<dbReference type="InterPro" id="IPR002315">
    <property type="entry name" value="tRNA-synt_gly"/>
</dbReference>
<dbReference type="Pfam" id="PF03129">
    <property type="entry name" value="HGTP_anticodon"/>
    <property type="match status" value="1"/>
</dbReference>
<proteinExistence type="inferred from homology"/>
<organism evidence="13 14">
    <name type="scientific">Halorientalis pallida</name>
    <dbReference type="NCBI Taxonomy" id="2479928"/>
    <lineage>
        <taxon>Archaea</taxon>
        <taxon>Methanobacteriati</taxon>
        <taxon>Methanobacteriota</taxon>
        <taxon>Stenosarchaea group</taxon>
        <taxon>Halobacteria</taxon>
        <taxon>Halobacteriales</taxon>
        <taxon>Haloarculaceae</taxon>
        <taxon>Halorientalis</taxon>
    </lineage>
</organism>
<keyword evidence="7" id="KW-0067">ATP-binding</keyword>
<evidence type="ECO:0000313" key="13">
    <source>
        <dbReference type="EMBL" id="RXK50423.1"/>
    </source>
</evidence>
<keyword evidence="4" id="KW-0963">Cytoplasm</keyword>
<evidence type="ECO:0000256" key="6">
    <source>
        <dbReference type="ARBA" id="ARBA00022741"/>
    </source>
</evidence>
<accession>A0A498L0R7</accession>
<name>A0A498L0R7_9EURY</name>
<dbReference type="SUPFAM" id="SSF52954">
    <property type="entry name" value="Class II aaRS ABD-related"/>
    <property type="match status" value="1"/>
</dbReference>
<dbReference type="InterPro" id="IPR036621">
    <property type="entry name" value="Anticodon-bd_dom_sf"/>
</dbReference>
<dbReference type="PRINTS" id="PR01043">
    <property type="entry name" value="TRNASYNTHGLY"/>
</dbReference>
<dbReference type="InterPro" id="IPR004154">
    <property type="entry name" value="Anticodon-bd"/>
</dbReference>
<dbReference type="CDD" id="cd00774">
    <property type="entry name" value="GlyRS-like_core"/>
    <property type="match status" value="1"/>
</dbReference>
<evidence type="ECO:0000256" key="7">
    <source>
        <dbReference type="ARBA" id="ARBA00022840"/>
    </source>
</evidence>
<dbReference type="SUPFAM" id="SSF55681">
    <property type="entry name" value="Class II aaRS and biotin synthetases"/>
    <property type="match status" value="1"/>
</dbReference>
<dbReference type="PANTHER" id="PTHR10745:SF0">
    <property type="entry name" value="GLYCINE--TRNA LIGASE"/>
    <property type="match status" value="1"/>
</dbReference>
<feature type="domain" description="Aminoacyl-transfer RNA synthetases class-II family profile" evidence="12">
    <location>
        <begin position="8"/>
        <end position="454"/>
    </location>
</feature>
<dbReference type="Gene3D" id="3.30.930.10">
    <property type="entry name" value="Bira Bifunctional Protein, Domain 2"/>
    <property type="match status" value="1"/>
</dbReference>
<dbReference type="NCBIfam" id="NF003211">
    <property type="entry name" value="PRK04173.1"/>
    <property type="match status" value="1"/>
</dbReference>
<dbReference type="RefSeq" id="WP_129068383.1">
    <property type="nucleotide sequence ID" value="NZ_RDFA01000002.1"/>
</dbReference>